<organism evidence="2 3">
    <name type="scientific">Ferrovum myxofaciens</name>
    <dbReference type="NCBI Taxonomy" id="416213"/>
    <lineage>
        <taxon>Bacteria</taxon>
        <taxon>Pseudomonadati</taxon>
        <taxon>Pseudomonadota</taxon>
        <taxon>Betaproteobacteria</taxon>
        <taxon>Ferrovales</taxon>
        <taxon>Ferrovaceae</taxon>
        <taxon>Ferrovum</taxon>
    </lineage>
</organism>
<evidence type="ECO:0000313" key="2">
    <source>
        <dbReference type="EMBL" id="KXW58746.1"/>
    </source>
</evidence>
<proteinExistence type="predicted"/>
<dbReference type="EMBL" id="LRRD01000011">
    <property type="protein sequence ID" value="KXW58746.1"/>
    <property type="molecule type" value="Genomic_DNA"/>
</dbReference>
<protein>
    <recommendedName>
        <fullName evidence="4">DUF4390 domain-containing protein</fullName>
    </recommendedName>
</protein>
<dbReference type="Pfam" id="PF14334">
    <property type="entry name" value="DUF4390"/>
    <property type="match status" value="1"/>
</dbReference>
<dbReference type="STRING" id="1789004.FEMY_07740"/>
<dbReference type="PATRIC" id="fig|1789004.3.peg.783"/>
<reference evidence="2 3" key="1">
    <citation type="submission" date="2016-01" db="EMBL/GenBank/DDBJ databases">
        <title>Genome sequence of the acidophilic iron oxidising Ferrovum strain Z-31.</title>
        <authorList>
            <person name="Poehlein A."/>
            <person name="Ullrich S.R."/>
            <person name="Schloemann M."/>
            <person name="Muehling M."/>
            <person name="Daniel R."/>
        </authorList>
    </citation>
    <scope>NUCLEOTIDE SEQUENCE [LARGE SCALE GENOMIC DNA]</scope>
    <source>
        <strain evidence="2 3">Z-31</strain>
    </source>
</reference>
<name>A0A149W003_9PROT</name>
<dbReference type="InterPro" id="IPR025500">
    <property type="entry name" value="DUF4390"/>
</dbReference>
<gene>
    <name evidence="2" type="ORF">FEMY_07740</name>
</gene>
<evidence type="ECO:0000256" key="1">
    <source>
        <dbReference type="SAM" id="SignalP"/>
    </source>
</evidence>
<evidence type="ECO:0008006" key="4">
    <source>
        <dbReference type="Google" id="ProtNLM"/>
    </source>
</evidence>
<feature type="signal peptide" evidence="1">
    <location>
        <begin position="1"/>
        <end position="32"/>
    </location>
</feature>
<keyword evidence="1" id="KW-0732">Signal</keyword>
<dbReference type="AlphaFoldDB" id="A0A149W003"/>
<dbReference type="RefSeq" id="WP_082783128.1">
    <property type="nucleotide sequence ID" value="NZ_CP149472.1"/>
</dbReference>
<evidence type="ECO:0000313" key="3">
    <source>
        <dbReference type="Proteomes" id="UP000075653"/>
    </source>
</evidence>
<keyword evidence="3" id="KW-1185">Reference proteome</keyword>
<sequence length="193" mass="22486">MTFMMAFSMLFSRNFRRFFAFSSLLWVFLAHAEGIDIQSAEVQWIDSANVSLTTDFMVNLTAALKEAVERGIPLTFSLDLGLIQPRWYWFNRQVLTWHQERRLSYNPLTRVYRYSIGGLYLNFSSLDEALQALETVKAVPVHSQMPLGKGEQYQAQLHIELDTSYLPKPFQLDALYSGDWTLTSPHREWMFTP</sequence>
<comment type="caution">
    <text evidence="2">The sequence shown here is derived from an EMBL/GenBank/DDBJ whole genome shotgun (WGS) entry which is preliminary data.</text>
</comment>
<feature type="chain" id="PRO_5007557391" description="DUF4390 domain-containing protein" evidence="1">
    <location>
        <begin position="33"/>
        <end position="193"/>
    </location>
</feature>
<accession>A0A149W003</accession>
<dbReference type="Proteomes" id="UP000075653">
    <property type="component" value="Unassembled WGS sequence"/>
</dbReference>